<sequence length="147" mass="16561">MSNVVQEVECETDDDPTYNVKLQDSHYEMDDEDDALFDECVVLETKMNEGDDDGTAHVPQEANSNSDVDDIGFGGPLPMTVIELVTKINEELNVDFSLKQAYGTRQKILLKIERTCAKQYSKLEDYYEDLRSLNPGSTVVLETRVDG</sequence>
<organism evidence="2 3">
    <name type="scientific">Cinchona calisaya</name>
    <dbReference type="NCBI Taxonomy" id="153742"/>
    <lineage>
        <taxon>Eukaryota</taxon>
        <taxon>Viridiplantae</taxon>
        <taxon>Streptophyta</taxon>
        <taxon>Embryophyta</taxon>
        <taxon>Tracheophyta</taxon>
        <taxon>Spermatophyta</taxon>
        <taxon>Magnoliopsida</taxon>
        <taxon>eudicotyledons</taxon>
        <taxon>Gunneridae</taxon>
        <taxon>Pentapetalae</taxon>
        <taxon>asterids</taxon>
        <taxon>lamiids</taxon>
        <taxon>Gentianales</taxon>
        <taxon>Rubiaceae</taxon>
        <taxon>Cinchonoideae</taxon>
        <taxon>Cinchoneae</taxon>
        <taxon>Cinchona</taxon>
    </lineage>
</organism>
<dbReference type="AlphaFoldDB" id="A0ABD2Y1W0"/>
<protein>
    <submittedName>
        <fullName evidence="2">Uncharacterized protein</fullName>
    </submittedName>
</protein>
<feature type="region of interest" description="Disordered" evidence="1">
    <location>
        <begin position="48"/>
        <end position="71"/>
    </location>
</feature>
<evidence type="ECO:0000256" key="1">
    <source>
        <dbReference type="SAM" id="MobiDB-lite"/>
    </source>
</evidence>
<keyword evidence="3" id="KW-1185">Reference proteome</keyword>
<name>A0ABD2Y1W0_9GENT</name>
<dbReference type="EMBL" id="JBJUIK010000016">
    <property type="protein sequence ID" value="KAL3500741.1"/>
    <property type="molecule type" value="Genomic_DNA"/>
</dbReference>
<dbReference type="Proteomes" id="UP001630127">
    <property type="component" value="Unassembled WGS sequence"/>
</dbReference>
<gene>
    <name evidence="2" type="ORF">ACH5RR_039834</name>
</gene>
<accession>A0ABD2Y1W0</accession>
<reference evidence="2 3" key="1">
    <citation type="submission" date="2024-11" db="EMBL/GenBank/DDBJ databases">
        <title>A near-complete genome assembly of Cinchona calisaya.</title>
        <authorList>
            <person name="Lian D.C."/>
            <person name="Zhao X.W."/>
            <person name="Wei L."/>
        </authorList>
    </citation>
    <scope>NUCLEOTIDE SEQUENCE [LARGE SCALE GENOMIC DNA]</scope>
    <source>
        <tissue evidence="2">Nenye</tissue>
    </source>
</reference>
<evidence type="ECO:0000313" key="2">
    <source>
        <dbReference type="EMBL" id="KAL3500741.1"/>
    </source>
</evidence>
<proteinExistence type="predicted"/>
<comment type="caution">
    <text evidence="2">The sequence shown here is derived from an EMBL/GenBank/DDBJ whole genome shotgun (WGS) entry which is preliminary data.</text>
</comment>
<evidence type="ECO:0000313" key="3">
    <source>
        <dbReference type="Proteomes" id="UP001630127"/>
    </source>
</evidence>